<evidence type="ECO:0000313" key="1">
    <source>
        <dbReference type="EMBL" id="GEC09569.1"/>
    </source>
</evidence>
<protein>
    <submittedName>
        <fullName evidence="1">Uncharacterized protein</fullName>
    </submittedName>
</protein>
<dbReference type="EMBL" id="BJND01000075">
    <property type="protein sequence ID" value="GEC09569.1"/>
    <property type="molecule type" value="Genomic_DNA"/>
</dbReference>
<name>A0A4Y3VV69_9ACTN</name>
<evidence type="ECO:0000313" key="2">
    <source>
        <dbReference type="Proteomes" id="UP000317881"/>
    </source>
</evidence>
<organism evidence="1 2">
    <name type="scientific">Streptomyces spinoverrucosus</name>
    <dbReference type="NCBI Taxonomy" id="284043"/>
    <lineage>
        <taxon>Bacteria</taxon>
        <taxon>Bacillati</taxon>
        <taxon>Actinomycetota</taxon>
        <taxon>Actinomycetes</taxon>
        <taxon>Kitasatosporales</taxon>
        <taxon>Streptomycetaceae</taxon>
        <taxon>Streptomyces</taxon>
    </lineage>
</organism>
<proteinExistence type="predicted"/>
<keyword evidence="2" id="KW-1185">Reference proteome</keyword>
<reference evidence="1 2" key="1">
    <citation type="submission" date="2019-06" db="EMBL/GenBank/DDBJ databases">
        <title>Whole genome shotgun sequence of Streptomyces spinoverrucosus NBRC 14228.</title>
        <authorList>
            <person name="Hosoyama A."/>
            <person name="Uohara A."/>
            <person name="Ohji S."/>
            <person name="Ichikawa N."/>
        </authorList>
    </citation>
    <scope>NUCLEOTIDE SEQUENCE [LARGE SCALE GENOMIC DNA]</scope>
    <source>
        <strain evidence="1 2">NBRC 14228</strain>
    </source>
</reference>
<dbReference type="Proteomes" id="UP000317881">
    <property type="component" value="Unassembled WGS sequence"/>
</dbReference>
<dbReference type="AlphaFoldDB" id="A0A4Y3VV69"/>
<sequence>MQPVQDTGAFVDQVVVPLGQQPKDRALVLGHDGPQIVPEQGDLSHVEGVGGVGLAVAAGGQQPGPGRQRGGHVHHVLARGSQLLGEGAAQTAGAFNREAAFGPLLAPAQQLAEGAGVDDEAALGHLVARGIDGDGGVGGLVGIDTDEDHRAADLALDATGKGARWAP</sequence>
<accession>A0A4Y3VV69</accession>
<gene>
    <name evidence="1" type="ORF">SSP24_72240</name>
</gene>
<comment type="caution">
    <text evidence="1">The sequence shown here is derived from an EMBL/GenBank/DDBJ whole genome shotgun (WGS) entry which is preliminary data.</text>
</comment>